<sequence length="556" mass="59682">MRLWSCCCWKSVLAAAVTALMVVRVAGEKTDQAAGNQHRRPNVVIFLLDDNGWGDAGINDNSVTETPYKLAEQGLTFSDFHAAASVCTPSRAGLLTGRTAARTGVYGNFEPASLYGLPTGEKTLANYLQEAGYDTHMIGKWHLGVQPGYHPTYRGFNTFYGLPYSGDMGCIESTPQGCEPSWLRNESQPACPALCSAVDGTRATSPAVPLYDTQGPDCEAAQNKTCDETIVQQPYNPLALNGQYTARAIELIQGFGTDPFFLYVAYAHTHTPLAYDPMFANASTREGRAQVFGNTLAEVDASVGAIVRALDVAGLLEDTLILLSADNGPANLGSVACEAVGSPGPFTGEWQRASNGGQGGATLKSTAWEGAAVWKSVIASGTNTSVLASTLDYVPTILSLANISLPQDRMFDGVDLSTLLLDGQAPFDERILFFPEDGNMAAMRFNEYKLFYKTRGVEPCIGSPEPRTAGRALTHDPPLIFNVTDDPQESRPITLMGSELDYVLSLWHGYWDSVKGTMRSQTNYSTGDASAWPCCNRESHSCSCTDPVKTTSAGLS</sequence>
<dbReference type="SUPFAM" id="SSF53649">
    <property type="entry name" value="Alkaline phosphatase-like"/>
    <property type="match status" value="1"/>
</dbReference>
<dbReference type="GeneID" id="5895369"/>
<keyword evidence="5" id="KW-0378">Hydrolase</keyword>
<dbReference type="InParanoid" id="A9VBN0"/>
<dbReference type="Pfam" id="PF14707">
    <property type="entry name" value="Sulfatase_C"/>
    <property type="match status" value="1"/>
</dbReference>
<dbReference type="OMA" id="RPNFVIL"/>
<dbReference type="InterPro" id="IPR050738">
    <property type="entry name" value="Sulfatase"/>
</dbReference>
<dbReference type="PANTHER" id="PTHR42693:SF42">
    <property type="entry name" value="ARYLSULFATASE G"/>
    <property type="match status" value="1"/>
</dbReference>
<gene>
    <name evidence="9" type="ORF">MONBRDRAFT_29624</name>
</gene>
<accession>A9VBN0</accession>
<dbReference type="Proteomes" id="UP000001357">
    <property type="component" value="Unassembled WGS sequence"/>
</dbReference>
<dbReference type="Gene3D" id="3.30.1120.10">
    <property type="match status" value="1"/>
</dbReference>
<dbReference type="KEGG" id="mbr:MONBRDRAFT_29624"/>
<dbReference type="GO" id="GO:0004065">
    <property type="term" value="F:arylsulfatase activity"/>
    <property type="evidence" value="ECO:0000318"/>
    <property type="project" value="GO_Central"/>
</dbReference>
<dbReference type="AlphaFoldDB" id="A9VBN0"/>
<dbReference type="PROSITE" id="PS00149">
    <property type="entry name" value="SULFATASE_2"/>
    <property type="match status" value="1"/>
</dbReference>
<keyword evidence="4 7" id="KW-0732">Signal</keyword>
<dbReference type="GO" id="GO:0046872">
    <property type="term" value="F:metal ion binding"/>
    <property type="evidence" value="ECO:0007669"/>
    <property type="project" value="UniProtKB-KW"/>
</dbReference>
<evidence type="ECO:0000256" key="2">
    <source>
        <dbReference type="ARBA" id="ARBA00008779"/>
    </source>
</evidence>
<evidence type="ECO:0000256" key="6">
    <source>
        <dbReference type="ARBA" id="ARBA00022837"/>
    </source>
</evidence>
<dbReference type="Pfam" id="PF00884">
    <property type="entry name" value="Sulfatase"/>
    <property type="match status" value="1"/>
</dbReference>
<reference evidence="9 10" key="1">
    <citation type="journal article" date="2008" name="Nature">
        <title>The genome of the choanoflagellate Monosiga brevicollis and the origin of metazoans.</title>
        <authorList>
            <consortium name="JGI Sequencing"/>
            <person name="King N."/>
            <person name="Westbrook M.J."/>
            <person name="Young S.L."/>
            <person name="Kuo A."/>
            <person name="Abedin M."/>
            <person name="Chapman J."/>
            <person name="Fairclough S."/>
            <person name="Hellsten U."/>
            <person name="Isogai Y."/>
            <person name="Letunic I."/>
            <person name="Marr M."/>
            <person name="Pincus D."/>
            <person name="Putnam N."/>
            <person name="Rokas A."/>
            <person name="Wright K.J."/>
            <person name="Zuzow R."/>
            <person name="Dirks W."/>
            <person name="Good M."/>
            <person name="Goodstein D."/>
            <person name="Lemons D."/>
            <person name="Li W."/>
            <person name="Lyons J.B."/>
            <person name="Morris A."/>
            <person name="Nichols S."/>
            <person name="Richter D.J."/>
            <person name="Salamov A."/>
            <person name="Bork P."/>
            <person name="Lim W.A."/>
            <person name="Manning G."/>
            <person name="Miller W.T."/>
            <person name="McGinnis W."/>
            <person name="Shapiro H."/>
            <person name="Tjian R."/>
            <person name="Grigoriev I.V."/>
            <person name="Rokhsar D."/>
        </authorList>
    </citation>
    <scope>NUCLEOTIDE SEQUENCE [LARGE SCALE GENOMIC DNA]</scope>
    <source>
        <strain evidence="10">MX1 / ATCC 50154</strain>
    </source>
</reference>
<proteinExistence type="inferred from homology"/>
<dbReference type="RefSeq" id="XP_001750130.1">
    <property type="nucleotide sequence ID" value="XM_001750078.1"/>
</dbReference>
<evidence type="ECO:0000313" key="10">
    <source>
        <dbReference type="Proteomes" id="UP000001357"/>
    </source>
</evidence>
<comment type="cofactor">
    <cofactor evidence="1">
        <name>Ca(2+)</name>
        <dbReference type="ChEBI" id="CHEBI:29108"/>
    </cofactor>
</comment>
<dbReference type="EMBL" id="CH991577">
    <property type="protein sequence ID" value="EDQ85126.1"/>
    <property type="molecule type" value="Genomic_DNA"/>
</dbReference>
<feature type="domain" description="Sulfatase N-terminal" evidence="8">
    <location>
        <begin position="41"/>
        <end position="403"/>
    </location>
</feature>
<evidence type="ECO:0000256" key="3">
    <source>
        <dbReference type="ARBA" id="ARBA00022723"/>
    </source>
</evidence>
<dbReference type="eggNOG" id="KOG3867">
    <property type="taxonomic scope" value="Eukaryota"/>
</dbReference>
<dbReference type="PROSITE" id="PS00523">
    <property type="entry name" value="SULFATASE_1"/>
    <property type="match status" value="1"/>
</dbReference>
<keyword evidence="3" id="KW-0479">Metal-binding</keyword>
<dbReference type="PANTHER" id="PTHR42693">
    <property type="entry name" value="ARYLSULFATASE FAMILY MEMBER"/>
    <property type="match status" value="1"/>
</dbReference>
<comment type="similarity">
    <text evidence="2">Belongs to the sulfatase family.</text>
</comment>
<evidence type="ECO:0000256" key="7">
    <source>
        <dbReference type="SAM" id="SignalP"/>
    </source>
</evidence>
<feature type="signal peptide" evidence="7">
    <location>
        <begin position="1"/>
        <end position="27"/>
    </location>
</feature>
<keyword evidence="10" id="KW-1185">Reference proteome</keyword>
<feature type="chain" id="PRO_5002744899" description="Sulfatase N-terminal domain-containing protein" evidence="7">
    <location>
        <begin position="28"/>
        <end position="556"/>
    </location>
</feature>
<evidence type="ECO:0000256" key="1">
    <source>
        <dbReference type="ARBA" id="ARBA00001913"/>
    </source>
</evidence>
<evidence type="ECO:0000256" key="4">
    <source>
        <dbReference type="ARBA" id="ARBA00022729"/>
    </source>
</evidence>
<dbReference type="STRING" id="81824.A9VBN0"/>
<dbReference type="InterPro" id="IPR017850">
    <property type="entry name" value="Alkaline_phosphatase_core_sf"/>
</dbReference>
<organism evidence="9 10">
    <name type="scientific">Monosiga brevicollis</name>
    <name type="common">Choanoflagellate</name>
    <dbReference type="NCBI Taxonomy" id="81824"/>
    <lineage>
        <taxon>Eukaryota</taxon>
        <taxon>Choanoflagellata</taxon>
        <taxon>Craspedida</taxon>
        <taxon>Salpingoecidae</taxon>
        <taxon>Monosiga</taxon>
    </lineage>
</organism>
<dbReference type="InterPro" id="IPR000917">
    <property type="entry name" value="Sulfatase_N"/>
</dbReference>
<evidence type="ECO:0000313" key="9">
    <source>
        <dbReference type="EMBL" id="EDQ85126.1"/>
    </source>
</evidence>
<keyword evidence="6" id="KW-0106">Calcium</keyword>
<evidence type="ECO:0000259" key="8">
    <source>
        <dbReference type="Pfam" id="PF00884"/>
    </source>
</evidence>
<dbReference type="InterPro" id="IPR024607">
    <property type="entry name" value="Sulfatase_CS"/>
</dbReference>
<name>A9VBN0_MONBE</name>
<dbReference type="Gene3D" id="3.40.720.10">
    <property type="entry name" value="Alkaline Phosphatase, subunit A"/>
    <property type="match status" value="1"/>
</dbReference>
<evidence type="ECO:0000256" key="5">
    <source>
        <dbReference type="ARBA" id="ARBA00022801"/>
    </source>
</evidence>
<protein>
    <recommendedName>
        <fullName evidence="8">Sulfatase N-terminal domain-containing protein</fullName>
    </recommendedName>
</protein>